<evidence type="ECO:0000313" key="6">
    <source>
        <dbReference type="EMBL" id="CAI9108352.1"/>
    </source>
</evidence>
<keyword evidence="7" id="KW-1185">Reference proteome</keyword>
<dbReference type="FunFam" id="3.40.50.300:FF:001091">
    <property type="entry name" value="Probable disease resistance protein At1g61300"/>
    <property type="match status" value="1"/>
</dbReference>
<evidence type="ECO:0000256" key="1">
    <source>
        <dbReference type="ARBA" id="ARBA00008894"/>
    </source>
</evidence>
<dbReference type="InterPro" id="IPR032675">
    <property type="entry name" value="LRR_dom_sf"/>
</dbReference>
<reference evidence="6" key="1">
    <citation type="submission" date="2023-03" db="EMBL/GenBank/DDBJ databases">
        <authorList>
            <person name="Julca I."/>
        </authorList>
    </citation>
    <scope>NUCLEOTIDE SEQUENCE</scope>
</reference>
<dbReference type="Pfam" id="PF00931">
    <property type="entry name" value="NB-ARC"/>
    <property type="match status" value="1"/>
</dbReference>
<keyword evidence="2" id="KW-0547">Nucleotide-binding</keyword>
<name>A0AAV1DKC7_OLDCO</name>
<dbReference type="PRINTS" id="PR00364">
    <property type="entry name" value="DISEASERSIST"/>
</dbReference>
<keyword evidence="4" id="KW-0067">ATP-binding</keyword>
<gene>
    <name evidence="6" type="ORF">OLC1_LOCUS16452</name>
</gene>
<dbReference type="GO" id="GO:0006952">
    <property type="term" value="P:defense response"/>
    <property type="evidence" value="ECO:0007669"/>
    <property type="project" value="UniProtKB-KW"/>
</dbReference>
<protein>
    <submittedName>
        <fullName evidence="6">OLC1v1007925C1</fullName>
    </submittedName>
</protein>
<evidence type="ECO:0000256" key="3">
    <source>
        <dbReference type="ARBA" id="ARBA00022821"/>
    </source>
</evidence>
<dbReference type="Gene3D" id="3.40.50.300">
    <property type="entry name" value="P-loop containing nucleotide triphosphate hydrolases"/>
    <property type="match status" value="1"/>
</dbReference>
<feature type="domain" description="NB-ARC" evidence="5">
    <location>
        <begin position="93"/>
        <end position="227"/>
    </location>
</feature>
<evidence type="ECO:0000256" key="4">
    <source>
        <dbReference type="ARBA" id="ARBA00022840"/>
    </source>
</evidence>
<organism evidence="6 7">
    <name type="scientific">Oldenlandia corymbosa var. corymbosa</name>
    <dbReference type="NCBI Taxonomy" id="529605"/>
    <lineage>
        <taxon>Eukaryota</taxon>
        <taxon>Viridiplantae</taxon>
        <taxon>Streptophyta</taxon>
        <taxon>Embryophyta</taxon>
        <taxon>Tracheophyta</taxon>
        <taxon>Spermatophyta</taxon>
        <taxon>Magnoliopsida</taxon>
        <taxon>eudicotyledons</taxon>
        <taxon>Gunneridae</taxon>
        <taxon>Pentapetalae</taxon>
        <taxon>asterids</taxon>
        <taxon>lamiids</taxon>
        <taxon>Gentianales</taxon>
        <taxon>Rubiaceae</taxon>
        <taxon>Rubioideae</taxon>
        <taxon>Spermacoceae</taxon>
        <taxon>Hedyotis-Oldenlandia complex</taxon>
        <taxon>Oldenlandia</taxon>
    </lineage>
</organism>
<dbReference type="PANTHER" id="PTHR15140">
    <property type="entry name" value="TUBULIN-SPECIFIC CHAPERONE E"/>
    <property type="match status" value="1"/>
</dbReference>
<dbReference type="InterPro" id="IPR027417">
    <property type="entry name" value="P-loop_NTPase"/>
</dbReference>
<dbReference type="AlphaFoldDB" id="A0AAV1DKC7"/>
<dbReference type="SUPFAM" id="SSF52047">
    <property type="entry name" value="RNI-like"/>
    <property type="match status" value="1"/>
</dbReference>
<dbReference type="EMBL" id="OX459123">
    <property type="protein sequence ID" value="CAI9108352.1"/>
    <property type="molecule type" value="Genomic_DNA"/>
</dbReference>
<dbReference type="Proteomes" id="UP001161247">
    <property type="component" value="Chromosome 6"/>
</dbReference>
<dbReference type="PANTHER" id="PTHR15140:SF37">
    <property type="entry name" value="UBIQUITIN-LIKE DOMAIN-CONTAINING PROTEIN"/>
    <property type="match status" value="1"/>
</dbReference>
<evidence type="ECO:0000256" key="2">
    <source>
        <dbReference type="ARBA" id="ARBA00022741"/>
    </source>
</evidence>
<dbReference type="GO" id="GO:0043531">
    <property type="term" value="F:ADP binding"/>
    <property type="evidence" value="ECO:0007669"/>
    <property type="project" value="InterPro"/>
</dbReference>
<dbReference type="GO" id="GO:0005524">
    <property type="term" value="F:ATP binding"/>
    <property type="evidence" value="ECO:0007669"/>
    <property type="project" value="UniProtKB-KW"/>
</dbReference>
<comment type="similarity">
    <text evidence="1">Belongs to the disease resistance NB-LRR family.</text>
</comment>
<evidence type="ECO:0000313" key="7">
    <source>
        <dbReference type="Proteomes" id="UP001161247"/>
    </source>
</evidence>
<dbReference type="Gene3D" id="3.80.10.10">
    <property type="entry name" value="Ribonuclease Inhibitor"/>
    <property type="match status" value="1"/>
</dbReference>
<evidence type="ECO:0000259" key="5">
    <source>
        <dbReference type="Pfam" id="PF00931"/>
    </source>
</evidence>
<dbReference type="SUPFAM" id="SSF52540">
    <property type="entry name" value="P-loop containing nucleoside triphosphate hydrolases"/>
    <property type="match status" value="1"/>
</dbReference>
<proteinExistence type="inferred from homology"/>
<sequence length="594" mass="69252">MENIQKELISLRPYIEEALQEGLELFEPQDLDDRVTKMIYKLEYVADSIKPARNCSNKDRGHQVPAKSSGIARASKAKIEKLVFRLLDQEKVIAKRLTTGTSQRNLVAIVGTFGLGKTTLANIVYDDPRISRHFKCRAWYYVSQTYEKRDLLLQVLGDIQRRGEKIHDMDEADLELRLQRCLSRKRYLVVLDNLWDVRAWEAIQTSFPDDGNGSRIMITNCSYDVVLRSWNKLEKKSLNDVKNYFWLPFQLLKTDEKSFEEEEEDALMEVIDRGLLIIAKRKSTGGLKSCRMHVLLDPLCLSKSEAENFSQRITLYDEPYHGIDLDREDPSSLAKYEKYRVCVHLKRKDYVDSRPLGPFARYLIYIASDDAHPKDAYNLSFIFEDFKLLRVINKCSPKLETLIVKGLSRILLPDNFWLLKSLRHAYIKGEATVDINGYRFGTSNLLDKLLKFSSPSLLYGKNAEGILRKFPNIQKLNCTFHDSLHYTETNAIQLQQNFLYHGLTWDMKKEKFRKLKFLKLDSLNIIQWNAFLYHLPKLEQLVLWNYKDLEDVPYGFSAIPTLQIIEVKWCSESLEESIKYLEESIEGLQVLISH</sequence>
<accession>A0AAV1DKC7</accession>
<keyword evidence="3" id="KW-0611">Plant defense</keyword>
<dbReference type="InterPro" id="IPR002182">
    <property type="entry name" value="NB-ARC"/>
</dbReference>